<name>A0AA40TSU0_9PSED</name>
<sequence length="375" mass="42503">MNDKQRKQLRKLRKKANISVKHAARWAHVDPRTWRSWETLNDKGSTRSPSPAALWSFFARAGLNMPKELKPLLAPAPLGRALSISSYKGGVGKSPLTVNVAACLVDLSYRVAIVTDDGVYRRMRGAGRSPQPASLVSKIDFYDERELITFPAAIKRMKKEIRDNVTLAPPQDREDAKFLYGHIIETVEHKEKATEKLSELITRYDYVLIDVNVDIELIRRYADLVAIVLDSHCFMSIQSADAFAAALRRIRCRETSPVYFGLITNNDVGAVSPELEEYVGDLPTLDDSLRAQLEDARHAYTRRRETILKAIEELELPTLTTELTAAHRVAIEIFNKDKAFMEGYGYFHSLADIAPDSHAAREMRRLTDELISFRM</sequence>
<dbReference type="EMBL" id="LJRO01000458">
    <property type="protein sequence ID" value="KPY92271.1"/>
    <property type="molecule type" value="Genomic_DNA"/>
</dbReference>
<dbReference type="GO" id="GO:0003677">
    <property type="term" value="F:DNA binding"/>
    <property type="evidence" value="ECO:0007669"/>
    <property type="project" value="InterPro"/>
</dbReference>
<evidence type="ECO:0000259" key="1">
    <source>
        <dbReference type="Pfam" id="PF13614"/>
    </source>
</evidence>
<organism evidence="2 3">
    <name type="scientific">Pseudomonas tremae</name>
    <dbReference type="NCBI Taxonomy" id="200454"/>
    <lineage>
        <taxon>Bacteria</taxon>
        <taxon>Pseudomonadati</taxon>
        <taxon>Pseudomonadota</taxon>
        <taxon>Gammaproteobacteria</taxon>
        <taxon>Pseudomonadales</taxon>
        <taxon>Pseudomonadaceae</taxon>
        <taxon>Pseudomonas</taxon>
    </lineage>
</organism>
<dbReference type="Proteomes" id="UP000050523">
    <property type="component" value="Unassembled WGS sequence"/>
</dbReference>
<dbReference type="InterPro" id="IPR010982">
    <property type="entry name" value="Lambda_DNA-bd_dom_sf"/>
</dbReference>
<proteinExistence type="predicted"/>
<dbReference type="Gene3D" id="3.40.50.300">
    <property type="entry name" value="P-loop containing nucleotide triphosphate hydrolases"/>
    <property type="match status" value="1"/>
</dbReference>
<feature type="domain" description="AAA" evidence="1">
    <location>
        <begin position="80"/>
        <end position="232"/>
    </location>
</feature>
<dbReference type="RefSeq" id="WP_083492247.1">
    <property type="nucleotide sequence ID" value="NZ_LJRO01000458.1"/>
</dbReference>
<evidence type="ECO:0000313" key="2">
    <source>
        <dbReference type="EMBL" id="KPY92271.1"/>
    </source>
</evidence>
<dbReference type="InterPro" id="IPR027417">
    <property type="entry name" value="P-loop_NTPase"/>
</dbReference>
<gene>
    <name evidence="2" type="ORF">ALO43_03472</name>
</gene>
<dbReference type="SUPFAM" id="SSF52540">
    <property type="entry name" value="P-loop containing nucleoside triphosphate hydrolases"/>
    <property type="match status" value="1"/>
</dbReference>
<reference evidence="2 3" key="1">
    <citation type="submission" date="2015-09" db="EMBL/GenBank/DDBJ databases">
        <title>Genome announcement of multiple Pseudomonas syringae strains.</title>
        <authorList>
            <person name="Thakur S."/>
            <person name="Wang P.W."/>
            <person name="Gong Y."/>
            <person name="Weir B.S."/>
            <person name="Guttman D.S."/>
        </authorList>
    </citation>
    <scope>NUCLEOTIDE SEQUENCE [LARGE SCALE GENOMIC DNA]</scope>
    <source>
        <strain evidence="2 3">ICMP9151</strain>
    </source>
</reference>
<accession>A0AA40TSU0</accession>
<dbReference type="InterPro" id="IPR025669">
    <property type="entry name" value="AAA_dom"/>
</dbReference>
<dbReference type="Pfam" id="PF13614">
    <property type="entry name" value="AAA_31"/>
    <property type="match status" value="1"/>
</dbReference>
<comment type="caution">
    <text evidence="2">The sequence shown here is derived from an EMBL/GenBank/DDBJ whole genome shotgun (WGS) entry which is preliminary data.</text>
</comment>
<evidence type="ECO:0000313" key="3">
    <source>
        <dbReference type="Proteomes" id="UP000050523"/>
    </source>
</evidence>
<protein>
    <recommendedName>
        <fullName evidence="1">AAA domain-containing protein</fullName>
    </recommendedName>
</protein>
<dbReference type="Gene3D" id="1.10.260.40">
    <property type="entry name" value="lambda repressor-like DNA-binding domains"/>
    <property type="match status" value="1"/>
</dbReference>
<dbReference type="AlphaFoldDB" id="A0AA40TSU0"/>